<dbReference type="InterPro" id="IPR006135">
    <property type="entry name" value="T3SS_substrate_exporter"/>
</dbReference>
<dbReference type="PANTHER" id="PTHR30531">
    <property type="entry name" value="FLAGELLAR BIOSYNTHETIC PROTEIN FLHB"/>
    <property type="match status" value="1"/>
</dbReference>
<reference evidence="1 2" key="1">
    <citation type="submission" date="2019-04" db="EMBL/GenBank/DDBJ databases">
        <title>Isachenkonia alkalipeptolytica gen. nov. sp. nov. a new anaerobic, alkiliphilic organothrophic bacterium capable to reduce synthesized ferrihydrite isolated from a soda lake.</title>
        <authorList>
            <person name="Toshchakov S.V."/>
            <person name="Zavarzina D.G."/>
            <person name="Zhilina T.N."/>
            <person name="Kostrikina N.A."/>
            <person name="Kublanov I.V."/>
        </authorList>
    </citation>
    <scope>NUCLEOTIDE SEQUENCE [LARGE SCALE GENOMIC DNA]</scope>
    <source>
        <strain evidence="1 2">Z-1701</strain>
    </source>
</reference>
<keyword evidence="1" id="KW-0966">Cell projection</keyword>
<dbReference type="GO" id="GO:0009306">
    <property type="term" value="P:protein secretion"/>
    <property type="evidence" value="ECO:0007669"/>
    <property type="project" value="InterPro"/>
</dbReference>
<dbReference type="Proteomes" id="UP000449710">
    <property type="component" value="Unassembled WGS sequence"/>
</dbReference>
<dbReference type="EMBL" id="SUMG01000023">
    <property type="protein sequence ID" value="NBG89388.1"/>
    <property type="molecule type" value="Genomic_DNA"/>
</dbReference>
<dbReference type="RefSeq" id="WP_160723009.1">
    <property type="nucleotide sequence ID" value="NZ_SUMG01000023.1"/>
</dbReference>
<keyword evidence="1" id="KW-0969">Cilium</keyword>
<dbReference type="Pfam" id="PF01312">
    <property type="entry name" value="Bac_export_2"/>
    <property type="match status" value="1"/>
</dbReference>
<evidence type="ECO:0000313" key="2">
    <source>
        <dbReference type="Proteomes" id="UP000449710"/>
    </source>
</evidence>
<sequence length="95" mass="10842">MEKKRKLKRAVALKYDVQKHDVPRVTARGKGVAAENMIKRGEEEGVSIYEDERLVKKLIEYEVGTDIPPELYEIVAQVLVFVESVDENQVKAAKK</sequence>
<dbReference type="GO" id="GO:0005886">
    <property type="term" value="C:plasma membrane"/>
    <property type="evidence" value="ECO:0007669"/>
    <property type="project" value="TreeGrafter"/>
</dbReference>
<proteinExistence type="predicted"/>
<keyword evidence="1" id="KW-0282">Flagellum</keyword>
<keyword evidence="2" id="KW-1185">Reference proteome</keyword>
<gene>
    <name evidence="1" type="ORF">ISALK_12895</name>
</gene>
<dbReference type="Gene3D" id="3.40.1690.10">
    <property type="entry name" value="secretion proteins EscU"/>
    <property type="match status" value="1"/>
</dbReference>
<dbReference type="SUPFAM" id="SSF160544">
    <property type="entry name" value="EscU C-terminal domain-like"/>
    <property type="match status" value="1"/>
</dbReference>
<evidence type="ECO:0000313" key="1">
    <source>
        <dbReference type="EMBL" id="NBG89388.1"/>
    </source>
</evidence>
<dbReference type="PANTHER" id="PTHR30531:SF12">
    <property type="entry name" value="FLAGELLAR BIOSYNTHETIC PROTEIN FLHB"/>
    <property type="match status" value="1"/>
</dbReference>
<accession>A0AA43XMA4</accession>
<dbReference type="AlphaFoldDB" id="A0AA43XMA4"/>
<organism evidence="1 2">
    <name type="scientific">Isachenkonia alkalipeptolytica</name>
    <dbReference type="NCBI Taxonomy" id="2565777"/>
    <lineage>
        <taxon>Bacteria</taxon>
        <taxon>Bacillati</taxon>
        <taxon>Bacillota</taxon>
        <taxon>Clostridia</taxon>
        <taxon>Eubacteriales</taxon>
        <taxon>Clostridiaceae</taxon>
        <taxon>Isachenkonia</taxon>
    </lineage>
</organism>
<dbReference type="InterPro" id="IPR029025">
    <property type="entry name" value="T3SS_substrate_exporter_C"/>
</dbReference>
<comment type="caution">
    <text evidence="1">The sequence shown here is derived from an EMBL/GenBank/DDBJ whole genome shotgun (WGS) entry which is preliminary data.</text>
</comment>
<name>A0AA43XMA4_9CLOT</name>
<protein>
    <submittedName>
        <fullName evidence="1">Flagellar biogenesis protein</fullName>
    </submittedName>
</protein>